<name>A0ACC2LAX6_PERAE</name>
<comment type="caution">
    <text evidence="1">The sequence shown here is derived from an EMBL/GenBank/DDBJ whole genome shotgun (WGS) entry which is preliminary data.</text>
</comment>
<evidence type="ECO:0000313" key="1">
    <source>
        <dbReference type="EMBL" id="KAJ8630366.1"/>
    </source>
</evidence>
<gene>
    <name evidence="1" type="ORF">MRB53_023689</name>
</gene>
<accession>A0ACC2LAX6</accession>
<dbReference type="Proteomes" id="UP001234297">
    <property type="component" value="Chromosome 7"/>
</dbReference>
<protein>
    <submittedName>
        <fullName evidence="1">Uncharacterized protein</fullName>
    </submittedName>
</protein>
<proteinExistence type="predicted"/>
<keyword evidence="2" id="KW-1185">Reference proteome</keyword>
<organism evidence="1 2">
    <name type="scientific">Persea americana</name>
    <name type="common">Avocado</name>
    <dbReference type="NCBI Taxonomy" id="3435"/>
    <lineage>
        <taxon>Eukaryota</taxon>
        <taxon>Viridiplantae</taxon>
        <taxon>Streptophyta</taxon>
        <taxon>Embryophyta</taxon>
        <taxon>Tracheophyta</taxon>
        <taxon>Spermatophyta</taxon>
        <taxon>Magnoliopsida</taxon>
        <taxon>Magnoliidae</taxon>
        <taxon>Laurales</taxon>
        <taxon>Lauraceae</taxon>
        <taxon>Persea</taxon>
    </lineage>
</organism>
<dbReference type="EMBL" id="CM056815">
    <property type="protein sequence ID" value="KAJ8630366.1"/>
    <property type="molecule type" value="Genomic_DNA"/>
</dbReference>
<evidence type="ECO:0000313" key="2">
    <source>
        <dbReference type="Proteomes" id="UP001234297"/>
    </source>
</evidence>
<sequence length="169" mass="18702">MRITENSESDLESQTNVVPTSLVSAFEMFVSEDLSGVCPGQFNQEDFISKEQYSANEEHAISQRPLQQADDGAFEHTSNGDSSKKMRITENLESDLIDLEAQTNVVPTSSMSASGMFASEDLLGVCPGQVNQEAFIPKEQYSADKEHVISQRPLQQADDRPFTAYQVET</sequence>
<reference evidence="1 2" key="1">
    <citation type="journal article" date="2022" name="Hortic Res">
        <title>A haplotype resolved chromosomal level avocado genome allows analysis of novel avocado genes.</title>
        <authorList>
            <person name="Nath O."/>
            <person name="Fletcher S.J."/>
            <person name="Hayward A."/>
            <person name="Shaw L.M."/>
            <person name="Masouleh A.K."/>
            <person name="Furtado A."/>
            <person name="Henry R.J."/>
            <person name="Mitter N."/>
        </authorList>
    </citation>
    <scope>NUCLEOTIDE SEQUENCE [LARGE SCALE GENOMIC DNA]</scope>
    <source>
        <strain evidence="2">cv. Hass</strain>
    </source>
</reference>